<dbReference type="Pfam" id="PF00072">
    <property type="entry name" value="Response_reg"/>
    <property type="match status" value="1"/>
</dbReference>
<dbReference type="Gene3D" id="3.40.50.2300">
    <property type="match status" value="1"/>
</dbReference>
<evidence type="ECO:0000313" key="5">
    <source>
        <dbReference type="Proteomes" id="UP000191820"/>
    </source>
</evidence>
<organism evidence="4 5">
    <name type="scientific">Shewanella japonica</name>
    <dbReference type="NCBI Taxonomy" id="93973"/>
    <lineage>
        <taxon>Bacteria</taxon>
        <taxon>Pseudomonadati</taxon>
        <taxon>Pseudomonadota</taxon>
        <taxon>Gammaproteobacteria</taxon>
        <taxon>Alteromonadales</taxon>
        <taxon>Shewanellaceae</taxon>
        <taxon>Shewanella</taxon>
    </lineage>
</organism>
<feature type="domain" description="Response regulatory" evidence="3">
    <location>
        <begin position="5"/>
        <end position="120"/>
    </location>
</feature>
<keyword evidence="1 2" id="KW-0597">Phosphoprotein</keyword>
<evidence type="ECO:0000313" key="4">
    <source>
        <dbReference type="EMBL" id="ARD20887.1"/>
    </source>
</evidence>
<evidence type="ECO:0000259" key="3">
    <source>
        <dbReference type="PROSITE" id="PS50110"/>
    </source>
</evidence>
<dbReference type="InterPro" id="IPR001789">
    <property type="entry name" value="Sig_transdc_resp-reg_receiver"/>
</dbReference>
<accession>A0ABM6JHX4</accession>
<evidence type="ECO:0000256" key="1">
    <source>
        <dbReference type="ARBA" id="ARBA00022553"/>
    </source>
</evidence>
<feature type="modified residue" description="4-aspartylphosphate" evidence="2">
    <location>
        <position position="53"/>
    </location>
</feature>
<keyword evidence="5" id="KW-1185">Reference proteome</keyword>
<sequence>MDKAKILVIDDDPICTSMILALLGDDYLVLTANSGDGAIEVLSSMKPDLVFVDITMPDVNGYQVIKYMKEHELTQHVPVVVISSLTEESDQKLALKIGADEYLTKPILPNTVQLTVDKYLDRA</sequence>
<proteinExistence type="predicted"/>
<dbReference type="Proteomes" id="UP000191820">
    <property type="component" value="Chromosome"/>
</dbReference>
<dbReference type="PROSITE" id="PS50110">
    <property type="entry name" value="RESPONSE_REGULATORY"/>
    <property type="match status" value="1"/>
</dbReference>
<dbReference type="SUPFAM" id="SSF52172">
    <property type="entry name" value="CheY-like"/>
    <property type="match status" value="1"/>
</dbReference>
<dbReference type="InterPro" id="IPR011006">
    <property type="entry name" value="CheY-like_superfamily"/>
</dbReference>
<dbReference type="EMBL" id="CP020472">
    <property type="protein sequence ID" value="ARD20887.1"/>
    <property type="molecule type" value="Genomic_DNA"/>
</dbReference>
<gene>
    <name evidence="4" type="ORF">SJ2017_0549</name>
</gene>
<dbReference type="PANTHER" id="PTHR44591">
    <property type="entry name" value="STRESS RESPONSE REGULATOR PROTEIN 1"/>
    <property type="match status" value="1"/>
</dbReference>
<dbReference type="PANTHER" id="PTHR44591:SF3">
    <property type="entry name" value="RESPONSE REGULATORY DOMAIN-CONTAINING PROTEIN"/>
    <property type="match status" value="1"/>
</dbReference>
<reference evidence="4 5" key="1">
    <citation type="submission" date="2017-03" db="EMBL/GenBank/DDBJ databases">
        <title>Genome sequencing of Shewanella japonica KCTC 22435.</title>
        <authorList>
            <person name="Kim K.M."/>
        </authorList>
    </citation>
    <scope>NUCLEOTIDE SEQUENCE [LARGE SCALE GENOMIC DNA]</scope>
    <source>
        <strain evidence="4 5">KCTC 22435</strain>
    </source>
</reference>
<dbReference type="RefSeq" id="WP_080914804.1">
    <property type="nucleotide sequence ID" value="NZ_CP020472.1"/>
</dbReference>
<dbReference type="SMART" id="SM00448">
    <property type="entry name" value="REC"/>
    <property type="match status" value="1"/>
</dbReference>
<protein>
    <submittedName>
        <fullName evidence="4">Response regulator</fullName>
    </submittedName>
</protein>
<evidence type="ECO:0000256" key="2">
    <source>
        <dbReference type="PROSITE-ProRule" id="PRU00169"/>
    </source>
</evidence>
<name>A0ABM6JHX4_9GAMM</name>
<dbReference type="InterPro" id="IPR050595">
    <property type="entry name" value="Bact_response_regulator"/>
</dbReference>